<dbReference type="RefSeq" id="WP_113804501.1">
    <property type="nucleotide sequence ID" value="NZ_QOCW01000002.1"/>
</dbReference>
<dbReference type="EMBL" id="QOCW01000002">
    <property type="protein sequence ID" value="RBW71021.1"/>
    <property type="molecule type" value="Genomic_DNA"/>
</dbReference>
<keyword evidence="1" id="KW-0175">Coiled coil</keyword>
<protein>
    <submittedName>
        <fullName evidence="2">Uncharacterized protein</fullName>
    </submittedName>
</protein>
<dbReference type="Proteomes" id="UP000253314">
    <property type="component" value="Unassembled WGS sequence"/>
</dbReference>
<feature type="coiled-coil region" evidence="1">
    <location>
        <begin position="303"/>
        <end position="354"/>
    </location>
</feature>
<sequence>MDEKIFTQALVSLKGNELRIAYVMFCRTSILDIMASMLSNTFINSDHNYFTNQIEKEVKNLKGKKDEELQFELMEEISKVLNLYGGSYSNKAEIEERALDIVNKTCEMLKNHDKSFRSLCEANTQISSLNIVIKWQLNELINSFNKRFQKMMLENQKEFSSKINDYIYGLPNDQQQKIKQKLGIEDFSEELMRRKMETSGLSIVFSIIAETSSFSFYNQLLHLFAQFSKAFGFTLPFSISSNPLVIIPSLVGGGALLYKKQSKSLQKRLLPFTILQIVLPYMSEQSNNLPTLEPLINTWNIIYERYRRVEKQLSDQKQKIEETESILSQTKTIIQRLQHELKEVKSLLHTEKNKITVKLKETSFNELRLLAVSTKFELVLDSYIKTVEKIDNRNYKKVSKRQQIDFFDKLKTAIEKWDLNVEINQLEKEADKHLQRLTAELSIYYSSFVGLEHKAIQHYEKTKQLLIKQLSEQKEKESLLFEEIMSQKQEERYLKKRKDNLEKEHYSLNHLEGVKQV</sequence>
<name>A0A366Y4A2_9BACI</name>
<reference evidence="2 3" key="1">
    <citation type="submission" date="2018-07" db="EMBL/GenBank/DDBJ databases">
        <title>Lottiidibacillus patelloidae gen. nov., sp. nov., isolated from the intestinal tract of a marine limpet and the reclassification of B. taeanensis BH030017T, B. algicola KMM 3737T and B. hwajinpoensis SW-72T as genus Lottiidibacillus.</title>
        <authorList>
            <person name="Liu R."/>
            <person name="Huang Z."/>
        </authorList>
    </citation>
    <scope>NUCLEOTIDE SEQUENCE [LARGE SCALE GENOMIC DNA]</scope>
    <source>
        <strain evidence="2 3">BH030017</strain>
    </source>
</reference>
<accession>A0A366Y4A2</accession>
<evidence type="ECO:0000313" key="2">
    <source>
        <dbReference type="EMBL" id="RBW71021.1"/>
    </source>
</evidence>
<evidence type="ECO:0000313" key="3">
    <source>
        <dbReference type="Proteomes" id="UP000253314"/>
    </source>
</evidence>
<organism evidence="2 3">
    <name type="scientific">Bacillus taeanensis</name>
    <dbReference type="NCBI Taxonomy" id="273032"/>
    <lineage>
        <taxon>Bacteria</taxon>
        <taxon>Bacillati</taxon>
        <taxon>Bacillota</taxon>
        <taxon>Bacilli</taxon>
        <taxon>Bacillales</taxon>
        <taxon>Bacillaceae</taxon>
        <taxon>Bacillus</taxon>
    </lineage>
</organism>
<feature type="coiled-coil region" evidence="1">
    <location>
        <begin position="416"/>
        <end position="504"/>
    </location>
</feature>
<comment type="caution">
    <text evidence="2">The sequence shown here is derived from an EMBL/GenBank/DDBJ whole genome shotgun (WGS) entry which is preliminary data.</text>
</comment>
<proteinExistence type="predicted"/>
<dbReference type="OrthoDB" id="2675821at2"/>
<dbReference type="AlphaFoldDB" id="A0A366Y4A2"/>
<evidence type="ECO:0000256" key="1">
    <source>
        <dbReference type="SAM" id="Coils"/>
    </source>
</evidence>
<keyword evidence="3" id="KW-1185">Reference proteome</keyword>
<gene>
    <name evidence="2" type="ORF">DS031_03240</name>
</gene>